<keyword evidence="2" id="KW-1185">Reference proteome</keyword>
<accession>A0AAV7NPS4</accession>
<reference evidence="1" key="1">
    <citation type="journal article" date="2022" name="bioRxiv">
        <title>Sequencing and chromosome-scale assembly of the giantPleurodeles waltlgenome.</title>
        <authorList>
            <person name="Brown T."/>
            <person name="Elewa A."/>
            <person name="Iarovenko S."/>
            <person name="Subramanian E."/>
            <person name="Araus A.J."/>
            <person name="Petzold A."/>
            <person name="Susuki M."/>
            <person name="Suzuki K.-i.T."/>
            <person name="Hayashi T."/>
            <person name="Toyoda A."/>
            <person name="Oliveira C."/>
            <person name="Osipova E."/>
            <person name="Leigh N.D."/>
            <person name="Simon A."/>
            <person name="Yun M.H."/>
        </authorList>
    </citation>
    <scope>NUCLEOTIDE SEQUENCE</scope>
    <source>
        <strain evidence="1">20211129_DDA</strain>
        <tissue evidence="1">Liver</tissue>
    </source>
</reference>
<evidence type="ECO:0000313" key="1">
    <source>
        <dbReference type="EMBL" id="KAJ1118073.1"/>
    </source>
</evidence>
<organism evidence="1 2">
    <name type="scientific">Pleurodeles waltl</name>
    <name type="common">Iberian ribbed newt</name>
    <dbReference type="NCBI Taxonomy" id="8319"/>
    <lineage>
        <taxon>Eukaryota</taxon>
        <taxon>Metazoa</taxon>
        <taxon>Chordata</taxon>
        <taxon>Craniata</taxon>
        <taxon>Vertebrata</taxon>
        <taxon>Euteleostomi</taxon>
        <taxon>Amphibia</taxon>
        <taxon>Batrachia</taxon>
        <taxon>Caudata</taxon>
        <taxon>Salamandroidea</taxon>
        <taxon>Salamandridae</taxon>
        <taxon>Pleurodelinae</taxon>
        <taxon>Pleurodeles</taxon>
    </lineage>
</organism>
<protein>
    <submittedName>
        <fullName evidence="1">Uncharacterized protein</fullName>
    </submittedName>
</protein>
<comment type="caution">
    <text evidence="1">The sequence shown here is derived from an EMBL/GenBank/DDBJ whole genome shotgun (WGS) entry which is preliminary data.</text>
</comment>
<dbReference type="Proteomes" id="UP001066276">
    <property type="component" value="Chromosome 8"/>
</dbReference>
<name>A0AAV7NPS4_PLEWA</name>
<dbReference type="EMBL" id="JANPWB010000012">
    <property type="protein sequence ID" value="KAJ1118073.1"/>
    <property type="molecule type" value="Genomic_DNA"/>
</dbReference>
<proteinExistence type="predicted"/>
<gene>
    <name evidence="1" type="ORF">NDU88_006268</name>
</gene>
<sequence length="207" mass="22213">MGKRKICSNAEGMTVAPNTSKASQKCTSVLTYLDLTAGSLLEDIQIAEELLGLGLGDLLPRRSEGPGFVQRALHNHEVRDPGFSKGRDALALSTSVLRESCLADLSASPNHPPLVKKRKKKSPKVTPAWGGGPMFVDTLANGAYSKGDSARAEKHTEFVLPLALDSLLQSVIEPMCKALSENFVMSFQKALEGLHKRLGATQLCCPN</sequence>
<evidence type="ECO:0000313" key="2">
    <source>
        <dbReference type="Proteomes" id="UP001066276"/>
    </source>
</evidence>
<dbReference type="AlphaFoldDB" id="A0AAV7NPS4"/>